<dbReference type="Pfam" id="PF00884">
    <property type="entry name" value="Sulfatase"/>
    <property type="match status" value="1"/>
</dbReference>
<evidence type="ECO:0000256" key="1">
    <source>
        <dbReference type="ARBA" id="ARBA00008779"/>
    </source>
</evidence>
<dbReference type="PANTHER" id="PTHR42693:SF53">
    <property type="entry name" value="ENDO-4-O-SULFATASE"/>
    <property type="match status" value="1"/>
</dbReference>
<keyword evidence="2" id="KW-0479">Metal-binding</keyword>
<feature type="chain" id="PRO_5011674343" evidence="6">
    <location>
        <begin position="27"/>
        <end position="485"/>
    </location>
</feature>
<evidence type="ECO:0000313" key="8">
    <source>
        <dbReference type="EMBL" id="SEJ62441.1"/>
    </source>
</evidence>
<reference evidence="9" key="1">
    <citation type="submission" date="2016-10" db="EMBL/GenBank/DDBJ databases">
        <authorList>
            <person name="Varghese N."/>
            <person name="Submissions S."/>
        </authorList>
    </citation>
    <scope>NUCLEOTIDE SEQUENCE [LARGE SCALE GENOMIC DNA]</scope>
    <source>
        <strain evidence="9">IBRC-M 10761</strain>
    </source>
</reference>
<keyword evidence="9" id="KW-1185">Reference proteome</keyword>
<dbReference type="GO" id="GO:0046872">
    <property type="term" value="F:metal ion binding"/>
    <property type="evidence" value="ECO:0007669"/>
    <property type="project" value="UniProtKB-KW"/>
</dbReference>
<comment type="similarity">
    <text evidence="1">Belongs to the sulfatase family.</text>
</comment>
<dbReference type="InterPro" id="IPR017850">
    <property type="entry name" value="Alkaline_phosphatase_core_sf"/>
</dbReference>
<dbReference type="Gene3D" id="3.30.1120.10">
    <property type="match status" value="1"/>
</dbReference>
<evidence type="ECO:0000256" key="4">
    <source>
        <dbReference type="ARBA" id="ARBA00022837"/>
    </source>
</evidence>
<keyword evidence="4" id="KW-0106">Calcium</keyword>
<keyword evidence="6" id="KW-0732">Signal</keyword>
<sequence length="485" mass="53839">MTQNKFTTRLPRLLLLCFLVACGSQNEESGTDTSLPNIVLIFTDDQGYADLGVFGAQGYETPNLDQLANEGTKLTNFHVANAVCSASRAALLTGCYSNRLGIFGALSHESQHGLNPEEETLAEVLKPLGYATGIIGKWHLGHKPPFLPTRQGFDEFFGLPYSNDMWPYHPERPNFYPPLPLYENESVIDTLDDQTMLTTWYTERAVDFIARKQDGPFFLYLAHSMPHVPLFVSDKFKGKSENGLYGDVIMEIDWSVGQVMAALQKHGLSDNTLVIFTSDNGPWLSYGTHSGSAGHLKEGKGTSWEGGVRVPGIIKWPGKIPAGKVMDQPVMTIDLLPTLAHLTGADLPEKKIDGKNIWPLLAQEPGAVSPHDAYYIYYNRNELQALIMDNWKLVFPHRYRSLPASSELPNDGTPTRYEMVELDQPELYDLSSDPGESQNLAGQYPEVVEEMMQLAERAREDMGDALQNRTGATNRPPGQLTATDN</sequence>
<feature type="signal peptide" evidence="6">
    <location>
        <begin position="1"/>
        <end position="26"/>
    </location>
</feature>
<keyword evidence="3" id="KW-0378">Hydrolase</keyword>
<dbReference type="GO" id="GO:0004065">
    <property type="term" value="F:arylsulfatase activity"/>
    <property type="evidence" value="ECO:0007669"/>
    <property type="project" value="TreeGrafter"/>
</dbReference>
<evidence type="ECO:0000256" key="2">
    <source>
        <dbReference type="ARBA" id="ARBA00022723"/>
    </source>
</evidence>
<protein>
    <submittedName>
        <fullName evidence="8">Arylsulfatase</fullName>
    </submittedName>
</protein>
<accession>A0A1H7AA28</accession>
<dbReference type="PANTHER" id="PTHR42693">
    <property type="entry name" value="ARYLSULFATASE FAMILY MEMBER"/>
    <property type="match status" value="1"/>
</dbReference>
<dbReference type="Gene3D" id="3.40.720.10">
    <property type="entry name" value="Alkaline Phosphatase, subunit A"/>
    <property type="match status" value="1"/>
</dbReference>
<dbReference type="Proteomes" id="UP000199403">
    <property type="component" value="Unassembled WGS sequence"/>
</dbReference>
<dbReference type="PROSITE" id="PS00149">
    <property type="entry name" value="SULFATASE_2"/>
    <property type="match status" value="1"/>
</dbReference>
<dbReference type="InterPro" id="IPR050738">
    <property type="entry name" value="Sulfatase"/>
</dbReference>
<dbReference type="AlphaFoldDB" id="A0A1H7AA28"/>
<dbReference type="SUPFAM" id="SSF53649">
    <property type="entry name" value="Alkaline phosphatase-like"/>
    <property type="match status" value="1"/>
</dbReference>
<feature type="domain" description="Sulfatase N-terminal" evidence="7">
    <location>
        <begin position="36"/>
        <end position="345"/>
    </location>
</feature>
<evidence type="ECO:0000313" key="9">
    <source>
        <dbReference type="Proteomes" id="UP000199403"/>
    </source>
</evidence>
<dbReference type="InterPro" id="IPR000917">
    <property type="entry name" value="Sulfatase_N"/>
</dbReference>
<gene>
    <name evidence="8" type="ORF">SAMN05192553_106147</name>
</gene>
<feature type="region of interest" description="Disordered" evidence="5">
    <location>
        <begin position="459"/>
        <end position="485"/>
    </location>
</feature>
<dbReference type="EMBL" id="FNZH01000006">
    <property type="protein sequence ID" value="SEJ62441.1"/>
    <property type="molecule type" value="Genomic_DNA"/>
</dbReference>
<dbReference type="RefSeq" id="WP_092177262.1">
    <property type="nucleotide sequence ID" value="NZ_FNZH01000006.1"/>
</dbReference>
<proteinExistence type="inferred from homology"/>
<dbReference type="CDD" id="cd16026">
    <property type="entry name" value="GALNS_like"/>
    <property type="match status" value="1"/>
</dbReference>
<evidence type="ECO:0000256" key="6">
    <source>
        <dbReference type="SAM" id="SignalP"/>
    </source>
</evidence>
<dbReference type="InterPro" id="IPR024607">
    <property type="entry name" value="Sulfatase_CS"/>
</dbReference>
<evidence type="ECO:0000256" key="3">
    <source>
        <dbReference type="ARBA" id="ARBA00022801"/>
    </source>
</evidence>
<evidence type="ECO:0000256" key="5">
    <source>
        <dbReference type="SAM" id="MobiDB-lite"/>
    </source>
</evidence>
<dbReference type="OrthoDB" id="9764377at2"/>
<evidence type="ECO:0000259" key="7">
    <source>
        <dbReference type="Pfam" id="PF00884"/>
    </source>
</evidence>
<dbReference type="Pfam" id="PF14707">
    <property type="entry name" value="Sulfatase_C"/>
    <property type="match status" value="1"/>
</dbReference>
<organism evidence="8 9">
    <name type="scientific">Cyclobacterium xiamenense</name>
    <dbReference type="NCBI Taxonomy" id="1297121"/>
    <lineage>
        <taxon>Bacteria</taxon>
        <taxon>Pseudomonadati</taxon>
        <taxon>Bacteroidota</taxon>
        <taxon>Cytophagia</taxon>
        <taxon>Cytophagales</taxon>
        <taxon>Cyclobacteriaceae</taxon>
        <taxon>Cyclobacterium</taxon>
    </lineage>
</organism>
<name>A0A1H7AA28_9BACT</name>
<dbReference type="STRING" id="1416801.SAMN05192553_106147"/>